<evidence type="ECO:0000313" key="3">
    <source>
        <dbReference type="Proteomes" id="UP001589776"/>
    </source>
</evidence>
<organism evidence="2 3">
    <name type="scientific">Paenibacillus chartarius</name>
    <dbReference type="NCBI Taxonomy" id="747481"/>
    <lineage>
        <taxon>Bacteria</taxon>
        <taxon>Bacillati</taxon>
        <taxon>Bacillota</taxon>
        <taxon>Bacilli</taxon>
        <taxon>Bacillales</taxon>
        <taxon>Paenibacillaceae</taxon>
        <taxon>Paenibacillus</taxon>
    </lineage>
</organism>
<evidence type="ECO:0000259" key="1">
    <source>
        <dbReference type="Pfam" id="PF07833"/>
    </source>
</evidence>
<dbReference type="InterPro" id="IPR008969">
    <property type="entry name" value="CarboxyPept-like_regulatory"/>
</dbReference>
<dbReference type="Proteomes" id="UP001589776">
    <property type="component" value="Unassembled WGS sequence"/>
</dbReference>
<dbReference type="RefSeq" id="WP_377470816.1">
    <property type="nucleotide sequence ID" value="NZ_JBHLWN010000051.1"/>
</dbReference>
<reference evidence="2 3" key="1">
    <citation type="submission" date="2024-09" db="EMBL/GenBank/DDBJ databases">
        <authorList>
            <person name="Sun Q."/>
            <person name="Mori K."/>
        </authorList>
    </citation>
    <scope>NUCLEOTIDE SEQUENCE [LARGE SCALE GENOMIC DNA]</scope>
    <source>
        <strain evidence="2 3">CCM 7759</strain>
    </source>
</reference>
<accession>A0ABV6DLH4</accession>
<dbReference type="Gene3D" id="3.30.457.10">
    <property type="entry name" value="Copper amine oxidase-like, N-terminal domain"/>
    <property type="match status" value="1"/>
</dbReference>
<dbReference type="Gene3D" id="2.60.40.1120">
    <property type="entry name" value="Carboxypeptidase-like, regulatory domain"/>
    <property type="match status" value="1"/>
</dbReference>
<evidence type="ECO:0000313" key="2">
    <source>
        <dbReference type="EMBL" id="MFC0213499.1"/>
    </source>
</evidence>
<proteinExistence type="predicted"/>
<keyword evidence="3" id="KW-1185">Reference proteome</keyword>
<dbReference type="EMBL" id="JBHLWN010000051">
    <property type="protein sequence ID" value="MFC0213499.1"/>
    <property type="molecule type" value="Genomic_DNA"/>
</dbReference>
<gene>
    <name evidence="2" type="ORF">ACFFK0_13705</name>
</gene>
<comment type="caution">
    <text evidence="2">The sequence shown here is derived from an EMBL/GenBank/DDBJ whole genome shotgun (WGS) entry which is preliminary data.</text>
</comment>
<dbReference type="SUPFAM" id="SSF49464">
    <property type="entry name" value="Carboxypeptidase regulatory domain-like"/>
    <property type="match status" value="1"/>
</dbReference>
<dbReference type="InterPro" id="IPR012854">
    <property type="entry name" value="Cu_amine_oxidase-like_N"/>
</dbReference>
<sequence length="405" mass="43719">MLRRKRRTMWKVMLGLLLLGAVWQVTVTAEAKPIQVYVDGELLTFEEAEPVIVDGTTLVPFRTLFETLGFEVEWNSGARQALGIRDDLIIELTIDSRAARVNGEPALLEVPAQIMNGNTMVPLRFVSENSGYGVTFADRGASYAIQVSSDGSGEGMGDNGNIGNDGDPSIGEPSGGAEPYVVKGMAVDGQGKPLAGAEIVADNLLLYNSNAIAITDAEGRYRIELPPIAVTWNMSASIKRKMNGGEFEVQLTPDVDQPFAGNTGAVRNFTWDSSAPRPEGCYSCAGKVLLYMADYADPDDPLLPPPDRERVELTLIPDGPLLDGSSGKTITAYGENSGDGFGLQDVPFARYTISARYVPDDGEPRTMLVRVRNKGEYVESVTTDFQSITSGIHHIELDVKLPPKG</sequence>
<dbReference type="Pfam" id="PF07833">
    <property type="entry name" value="Cu_amine_oxidN1"/>
    <property type="match status" value="1"/>
</dbReference>
<dbReference type="InterPro" id="IPR036582">
    <property type="entry name" value="Mao_N_sf"/>
</dbReference>
<name>A0ABV6DLH4_9BACL</name>
<dbReference type="SUPFAM" id="SSF55383">
    <property type="entry name" value="Copper amine oxidase, domain N"/>
    <property type="match status" value="1"/>
</dbReference>
<protein>
    <submittedName>
        <fullName evidence="2">Stalk domain-containing protein</fullName>
    </submittedName>
</protein>
<feature type="domain" description="Copper amine oxidase-like N-terminal" evidence="1">
    <location>
        <begin position="38"/>
        <end position="138"/>
    </location>
</feature>